<reference evidence="1" key="1">
    <citation type="submission" date="2022-12" db="EMBL/GenBank/DDBJ databases">
        <title>Genome Sequence of Lasiodiplodia mahajangana.</title>
        <authorList>
            <person name="Buettner E."/>
        </authorList>
    </citation>
    <scope>NUCLEOTIDE SEQUENCE</scope>
    <source>
        <strain evidence="1">VT137</strain>
    </source>
</reference>
<keyword evidence="2" id="KW-1185">Reference proteome</keyword>
<dbReference type="EMBL" id="JAPUUL010002449">
    <property type="protein sequence ID" value="KAJ8125297.1"/>
    <property type="molecule type" value="Genomic_DNA"/>
</dbReference>
<protein>
    <submittedName>
        <fullName evidence="1">Uncharacterized protein</fullName>
    </submittedName>
</protein>
<evidence type="ECO:0000313" key="2">
    <source>
        <dbReference type="Proteomes" id="UP001153332"/>
    </source>
</evidence>
<name>A0ACC2JD48_9PEZI</name>
<evidence type="ECO:0000313" key="1">
    <source>
        <dbReference type="EMBL" id="KAJ8125297.1"/>
    </source>
</evidence>
<organism evidence="1 2">
    <name type="scientific">Lasiodiplodia mahajangana</name>
    <dbReference type="NCBI Taxonomy" id="1108764"/>
    <lineage>
        <taxon>Eukaryota</taxon>
        <taxon>Fungi</taxon>
        <taxon>Dikarya</taxon>
        <taxon>Ascomycota</taxon>
        <taxon>Pezizomycotina</taxon>
        <taxon>Dothideomycetes</taxon>
        <taxon>Dothideomycetes incertae sedis</taxon>
        <taxon>Botryosphaeriales</taxon>
        <taxon>Botryosphaeriaceae</taxon>
        <taxon>Lasiodiplodia</taxon>
    </lineage>
</organism>
<proteinExistence type="predicted"/>
<dbReference type="Proteomes" id="UP001153332">
    <property type="component" value="Unassembled WGS sequence"/>
</dbReference>
<accession>A0ACC2JD48</accession>
<gene>
    <name evidence="1" type="ORF">O1611_g8342</name>
</gene>
<sequence>MNSADGQNLWPTLAIPLLLGYVLLVRLLRYRRADFISSAFGPGKRPLSSMTTPEAFSIMQQLQQLEFPHAMNKARTVALLKAGGIPTMSKLFAVTGQNTRKNGGKRAVDTEILIREVQSNPSDTQRYMESIARMNYLHARYRKAGKILDEDLLHTLGTNVVEIFNIVDKSEWRKLSAVEKCAVGIFHKVLGEDMLIPYSPLPSSAQGWTDGLHFANELYDWTIQYEELVAKPVPTGDQYVRVYVDGATAALPAPFTALLRKVIAFDLDETMRISLK</sequence>
<comment type="caution">
    <text evidence="1">The sequence shown here is derived from an EMBL/GenBank/DDBJ whole genome shotgun (WGS) entry which is preliminary data.</text>
</comment>